<feature type="coiled-coil region" evidence="1">
    <location>
        <begin position="120"/>
        <end position="150"/>
    </location>
</feature>
<evidence type="ECO:0000313" key="3">
    <source>
        <dbReference type="EMBL" id="CAE0328725.1"/>
    </source>
</evidence>
<protein>
    <submittedName>
        <fullName evidence="3">Uncharacterized protein</fullName>
    </submittedName>
</protein>
<name>A0A7S3IQ21_9SPIT</name>
<sequence>MEEGGFTLVGVASDNMASKSKKHKVVDKDQTTTMLGISQSEAKKAYERALMRGAPITGLSPEEYEAERARIVAENEQEDLDDALEQSQRLKQEGLPSMYKPQKLNKRERSMMQNKLMYSALSKDKKKEDLEKLREEFERNKRRIAKQQAKLVAAQ</sequence>
<keyword evidence="1" id="KW-0175">Coiled coil</keyword>
<gene>
    <name evidence="3" type="ORF">SINC0208_LOCUS9353</name>
</gene>
<proteinExistence type="predicted"/>
<reference evidence="3" key="1">
    <citation type="submission" date="2021-01" db="EMBL/GenBank/DDBJ databases">
        <authorList>
            <person name="Corre E."/>
            <person name="Pelletier E."/>
            <person name="Niang G."/>
            <person name="Scheremetjew M."/>
            <person name="Finn R."/>
            <person name="Kale V."/>
            <person name="Holt S."/>
            <person name="Cochrane G."/>
            <person name="Meng A."/>
            <person name="Brown T."/>
            <person name="Cohen L."/>
        </authorList>
    </citation>
    <scope>NUCLEOTIDE SEQUENCE</scope>
    <source>
        <strain evidence="3">S3</strain>
    </source>
</reference>
<evidence type="ECO:0000256" key="1">
    <source>
        <dbReference type="SAM" id="Coils"/>
    </source>
</evidence>
<accession>A0A7S3IQ21</accession>
<evidence type="ECO:0000256" key="2">
    <source>
        <dbReference type="SAM" id="MobiDB-lite"/>
    </source>
</evidence>
<dbReference type="AlphaFoldDB" id="A0A7S3IQ21"/>
<organism evidence="3">
    <name type="scientific">Strombidium inclinatum</name>
    <dbReference type="NCBI Taxonomy" id="197538"/>
    <lineage>
        <taxon>Eukaryota</taxon>
        <taxon>Sar</taxon>
        <taxon>Alveolata</taxon>
        <taxon>Ciliophora</taxon>
        <taxon>Intramacronucleata</taxon>
        <taxon>Spirotrichea</taxon>
        <taxon>Oligotrichia</taxon>
        <taxon>Strombidiidae</taxon>
        <taxon>Strombidium</taxon>
    </lineage>
</organism>
<dbReference type="EMBL" id="HBIH01023458">
    <property type="protein sequence ID" value="CAE0328725.1"/>
    <property type="molecule type" value="Transcribed_RNA"/>
</dbReference>
<feature type="region of interest" description="Disordered" evidence="2">
    <location>
        <begin position="88"/>
        <end position="109"/>
    </location>
</feature>